<protein>
    <submittedName>
        <fullName evidence="3">Uncharacterized protein</fullName>
    </submittedName>
</protein>
<reference evidence="3 4" key="1">
    <citation type="journal article" date="2012" name="J. Bacteriol.">
        <title>Draft genome of Streptomyces tsukubaensis NRRL 18488, the producer of the clinically important immunosuppressant tacrolimus (FK506).</title>
        <authorList>
            <person name="Barreiro C."/>
            <person name="Prieto C."/>
            <person name="Sola-Landa A."/>
            <person name="Solera E."/>
            <person name="Martinez-Castro M."/>
            <person name="Perez-Redondo R."/>
            <person name="Garcia-Estrada C."/>
            <person name="Aparicio J.F."/>
            <person name="Fernandez-Martinez L.T."/>
            <person name="Santos-Aberturas J."/>
            <person name="Salehi-Najafabadi Z."/>
            <person name="Rodriguez-Garcia A."/>
            <person name="Tauch A."/>
            <person name="Martin J.F."/>
        </authorList>
    </citation>
    <scope>NUCLEOTIDE SEQUENCE [LARGE SCALE GENOMIC DNA]</scope>
    <source>
        <strain evidence="4">DSM 42081 / NBRC 108919 / NRRL 18488 / 9993</strain>
    </source>
</reference>
<sequence length="271" mass="26688">MGALGTLSGQAAAAPAPAQAPAPVPAAAADLAAARAAATSPATLSTLSRFFARDGAVARSTAEPRAGGATVAVYVLSPDFVAGKKGAPVARSEFLATPAVSSDGQKASVWAADTGSGWQVVNIATGDDEFRYAKAGAAKLHGGTVFREPQTDAWYVTGGSRVLPLDEDAVRAVGTKGTTLAAYRARVAAAYGDKLPGSAYAKKGAAGGYGGPAQAAPEQPEQAAQAAPAPAAPADGPAVSAAVAAAGAGGLTVLLLGGFTARRLHRRTREV</sequence>
<keyword evidence="2" id="KW-0812">Transmembrane</keyword>
<evidence type="ECO:0000256" key="2">
    <source>
        <dbReference type="SAM" id="Phobius"/>
    </source>
</evidence>
<feature type="transmembrane region" description="Helical" evidence="2">
    <location>
        <begin position="238"/>
        <end position="259"/>
    </location>
</feature>
<accession>A0A7G3UNE5</accession>
<feature type="compositionally biased region" description="Low complexity" evidence="1">
    <location>
        <begin position="212"/>
        <end position="235"/>
    </location>
</feature>
<dbReference type="AlphaFoldDB" id="A0A7G3UNE5"/>
<feature type="region of interest" description="Disordered" evidence="1">
    <location>
        <begin position="206"/>
        <end position="235"/>
    </location>
</feature>
<keyword evidence="2" id="KW-1133">Transmembrane helix</keyword>
<name>A0A7G3UNE5_STRT9</name>
<dbReference type="EMBL" id="CP029159">
    <property type="protein sequence ID" value="QKM71943.1"/>
    <property type="molecule type" value="Genomic_DNA"/>
</dbReference>
<keyword evidence="4" id="KW-1185">Reference proteome</keyword>
<organism evidence="3 4">
    <name type="scientific">Streptomyces tsukubensis (strain DSM 42081 / NBRC 108919 / NRRL 18488 / 9993)</name>
    <dbReference type="NCBI Taxonomy" id="1114943"/>
    <lineage>
        <taxon>Bacteria</taxon>
        <taxon>Bacillati</taxon>
        <taxon>Actinomycetota</taxon>
        <taxon>Actinomycetes</taxon>
        <taxon>Kitasatosporales</taxon>
        <taxon>Streptomycetaceae</taxon>
        <taxon>Streptomyces</taxon>
    </lineage>
</organism>
<dbReference type="Proteomes" id="UP000005940">
    <property type="component" value="Chromosome"/>
</dbReference>
<evidence type="ECO:0000313" key="4">
    <source>
        <dbReference type="Proteomes" id="UP000005940"/>
    </source>
</evidence>
<gene>
    <name evidence="3" type="ORF">STSU_027450</name>
</gene>
<proteinExistence type="predicted"/>
<evidence type="ECO:0000256" key="1">
    <source>
        <dbReference type="SAM" id="MobiDB-lite"/>
    </source>
</evidence>
<evidence type="ECO:0000313" key="3">
    <source>
        <dbReference type="EMBL" id="QKM71943.1"/>
    </source>
</evidence>
<keyword evidence="2" id="KW-0472">Membrane</keyword>